<keyword evidence="13" id="KW-0472">Membrane</keyword>
<evidence type="ECO:0000256" key="6">
    <source>
        <dbReference type="ARBA" id="ARBA00022630"/>
    </source>
</evidence>
<evidence type="ECO:0000256" key="10">
    <source>
        <dbReference type="ARBA" id="ARBA00048305"/>
    </source>
</evidence>
<comment type="function">
    <text evidence="12">Catalyzes the oxidation of L-aspartate to iminoaspartate.</text>
</comment>
<dbReference type="GO" id="GO:0008734">
    <property type="term" value="F:L-aspartate oxidase activity"/>
    <property type="evidence" value="ECO:0007669"/>
    <property type="project" value="UniProtKB-UniRule"/>
</dbReference>
<evidence type="ECO:0000256" key="5">
    <source>
        <dbReference type="ARBA" id="ARBA00021901"/>
    </source>
</evidence>
<dbReference type="NCBIfam" id="TIGR00551">
    <property type="entry name" value="nadB"/>
    <property type="match status" value="1"/>
</dbReference>
<dbReference type="InterPro" id="IPR037099">
    <property type="entry name" value="Fum_R/Succ_DH_flav-like_C_sf"/>
</dbReference>
<dbReference type="Gene3D" id="1.20.58.100">
    <property type="entry name" value="Fumarate reductase/succinate dehydrogenase flavoprotein-like, C-terminal domain"/>
    <property type="match status" value="1"/>
</dbReference>
<feature type="domain" description="Fumarate reductase/succinate dehydrogenase flavoprotein-like C-terminal" evidence="15">
    <location>
        <begin position="417"/>
        <end position="510"/>
    </location>
</feature>
<dbReference type="InterPro" id="IPR005288">
    <property type="entry name" value="NadB"/>
</dbReference>
<gene>
    <name evidence="16" type="ORF">H839_13529</name>
</gene>
<protein>
    <recommendedName>
        <fullName evidence="5 11">L-aspartate oxidase</fullName>
        <ecNumber evidence="4 11">1.4.3.16</ecNumber>
    </recommendedName>
</protein>
<comment type="cofactor">
    <cofactor evidence="1 12">
        <name>FAD</name>
        <dbReference type="ChEBI" id="CHEBI:57692"/>
    </cofactor>
</comment>
<dbReference type="SUPFAM" id="SSF56425">
    <property type="entry name" value="Succinate dehydrogenase/fumarate reductase flavoprotein, catalytic domain"/>
    <property type="match status" value="1"/>
</dbReference>
<proteinExistence type="inferred from homology"/>
<evidence type="ECO:0000256" key="8">
    <source>
        <dbReference type="ARBA" id="ARBA00022827"/>
    </source>
</evidence>
<evidence type="ECO:0000259" key="14">
    <source>
        <dbReference type="Pfam" id="PF00890"/>
    </source>
</evidence>
<keyword evidence="13" id="KW-0812">Transmembrane</keyword>
<dbReference type="AlphaFoldDB" id="A0ABC9VDB9"/>
<keyword evidence="17" id="KW-1185">Reference proteome</keyword>
<feature type="transmembrane region" description="Helical" evidence="13">
    <location>
        <begin position="176"/>
        <end position="195"/>
    </location>
</feature>
<dbReference type="GO" id="GO:0033765">
    <property type="term" value="F:steroid dehydrogenase activity, acting on the CH-CH group of donors"/>
    <property type="evidence" value="ECO:0007669"/>
    <property type="project" value="UniProtKB-ARBA"/>
</dbReference>
<comment type="similarity">
    <text evidence="3 12">Belongs to the FAD-dependent oxidoreductase 2 family. NadB subfamily.</text>
</comment>
<evidence type="ECO:0000256" key="4">
    <source>
        <dbReference type="ARBA" id="ARBA00012173"/>
    </source>
</evidence>
<comment type="catalytic activity">
    <reaction evidence="10">
        <text>L-aspartate + O2 = iminosuccinate + H2O2</text>
        <dbReference type="Rhea" id="RHEA:25876"/>
        <dbReference type="ChEBI" id="CHEBI:15379"/>
        <dbReference type="ChEBI" id="CHEBI:16240"/>
        <dbReference type="ChEBI" id="CHEBI:29991"/>
        <dbReference type="ChEBI" id="CHEBI:77875"/>
        <dbReference type="EC" id="1.4.3.16"/>
    </reaction>
    <physiologicalReaction direction="left-to-right" evidence="10">
        <dbReference type="Rhea" id="RHEA:25877"/>
    </physiologicalReaction>
</comment>
<evidence type="ECO:0000256" key="13">
    <source>
        <dbReference type="SAM" id="Phobius"/>
    </source>
</evidence>
<evidence type="ECO:0000259" key="15">
    <source>
        <dbReference type="Pfam" id="PF02910"/>
    </source>
</evidence>
<dbReference type="Proteomes" id="UP000023566">
    <property type="component" value="Chromosome"/>
</dbReference>
<dbReference type="RefSeq" id="WP_043905610.1">
    <property type="nucleotide sequence ID" value="NZ_CM002692.1"/>
</dbReference>
<feature type="domain" description="FAD-dependent oxidoreductase 2 FAD-binding" evidence="14">
    <location>
        <begin position="6"/>
        <end position="370"/>
    </location>
</feature>
<dbReference type="Gene3D" id="3.50.50.60">
    <property type="entry name" value="FAD/NAD(P)-binding domain"/>
    <property type="match status" value="1"/>
</dbReference>
<dbReference type="GO" id="GO:0019363">
    <property type="term" value="P:pyridine nucleotide biosynthetic process"/>
    <property type="evidence" value="ECO:0007669"/>
    <property type="project" value="UniProtKB-UniRule"/>
</dbReference>
<dbReference type="InterPro" id="IPR003953">
    <property type="entry name" value="FAD-dep_OxRdtase_2_FAD-bd"/>
</dbReference>
<dbReference type="PRINTS" id="PR00368">
    <property type="entry name" value="FADPNR"/>
</dbReference>
<name>A0ABC9VDB9_9BACL</name>
<keyword evidence="7 12" id="KW-0662">Pyridine nucleotide biosynthesis</keyword>
<dbReference type="EMBL" id="AOTZ01000006">
    <property type="protein sequence ID" value="EZP76301.1"/>
    <property type="molecule type" value="Genomic_DNA"/>
</dbReference>
<dbReference type="GO" id="GO:0005737">
    <property type="term" value="C:cytoplasm"/>
    <property type="evidence" value="ECO:0007669"/>
    <property type="project" value="UniProtKB-SubCell"/>
</dbReference>
<dbReference type="EC" id="1.4.3.16" evidence="4 11"/>
<evidence type="ECO:0000313" key="17">
    <source>
        <dbReference type="Proteomes" id="UP000023566"/>
    </source>
</evidence>
<evidence type="ECO:0000256" key="11">
    <source>
        <dbReference type="NCBIfam" id="TIGR00551"/>
    </source>
</evidence>
<dbReference type="PANTHER" id="PTHR42716">
    <property type="entry name" value="L-ASPARTATE OXIDASE"/>
    <property type="match status" value="1"/>
</dbReference>
<evidence type="ECO:0000256" key="12">
    <source>
        <dbReference type="RuleBase" id="RU362049"/>
    </source>
</evidence>
<evidence type="ECO:0000256" key="2">
    <source>
        <dbReference type="ARBA" id="ARBA00004950"/>
    </source>
</evidence>
<evidence type="ECO:0000256" key="9">
    <source>
        <dbReference type="ARBA" id="ARBA00023002"/>
    </source>
</evidence>
<evidence type="ECO:0000256" key="3">
    <source>
        <dbReference type="ARBA" id="ARBA00008562"/>
    </source>
</evidence>
<dbReference type="Pfam" id="PF00890">
    <property type="entry name" value="FAD_binding_2"/>
    <property type="match status" value="1"/>
</dbReference>
<organism evidence="16 17">
    <name type="scientific">Parageobacillus genomosp. 1</name>
    <dbReference type="NCBI Taxonomy" id="1295642"/>
    <lineage>
        <taxon>Bacteria</taxon>
        <taxon>Bacillati</taxon>
        <taxon>Bacillota</taxon>
        <taxon>Bacilli</taxon>
        <taxon>Bacillales</taxon>
        <taxon>Anoxybacillaceae</taxon>
        <taxon>Parageobacillus</taxon>
    </lineage>
</organism>
<evidence type="ECO:0000256" key="7">
    <source>
        <dbReference type="ARBA" id="ARBA00022642"/>
    </source>
</evidence>
<feature type="transmembrane region" description="Helical" evidence="13">
    <location>
        <begin position="6"/>
        <end position="23"/>
    </location>
</feature>
<dbReference type="SUPFAM" id="SSF51905">
    <property type="entry name" value="FAD/NAD(P)-binding domain"/>
    <property type="match status" value="1"/>
</dbReference>
<comment type="caution">
    <text evidence="16">The sequence shown here is derived from an EMBL/GenBank/DDBJ whole genome shotgun (WGS) entry which is preliminary data.</text>
</comment>
<reference evidence="16 17" key="1">
    <citation type="journal article" date="2014" name="Appl. Microbiol. Biotechnol.">
        <title>Transformable facultative thermophile Geobacillus stearothermophilus NUB3621 as a host strain for metabolic engineering.</title>
        <authorList>
            <person name="Blanchard K."/>
            <person name="Robic S."/>
            <person name="Matsumura I."/>
        </authorList>
    </citation>
    <scope>NUCLEOTIDE SEQUENCE [LARGE SCALE GENOMIC DNA]</scope>
    <source>
        <strain evidence="16 17">NUB3621</strain>
    </source>
</reference>
<keyword evidence="13" id="KW-1133">Transmembrane helix</keyword>
<dbReference type="Pfam" id="PF02910">
    <property type="entry name" value="Succ_DH_flav_C"/>
    <property type="match status" value="1"/>
</dbReference>
<keyword evidence="6 12" id="KW-0285">Flavoprotein</keyword>
<dbReference type="NCBIfam" id="NF005978">
    <property type="entry name" value="PRK08071.1"/>
    <property type="match status" value="1"/>
</dbReference>
<dbReference type="Gene3D" id="3.90.700.10">
    <property type="entry name" value="Succinate dehydrogenase/fumarate reductase flavoprotein, catalytic domain"/>
    <property type="match status" value="1"/>
</dbReference>
<sequence length="528" mass="58699">MPENGVIIVGSGIAALATAYYLHEHKNVMIFTKTKKEESNSWLAQGGVAAVISAEDHWQCHFHDTIAAGCYHNDEKMVELLVREGPKRIREWIEAGLRFDTQEDGSIHFGREGGHGKRRILHAGGDQTGRMIVAFLFEKLAGRVPIIEDEYVMELLVEQGRCVGIKTKNRSGQITFHYASAVVLAAGGCAGIYAFSSNSQAVMGDGIALAYRAGAKIADMEFIQFHPTMLLADGKAVGLISEAVRGEGAMLVTEDGRKVMESVHPLRDLAPRDIVARAIYAEIQRGHRVYLDVSMIARFHERFPTIAKLCQSYGIDIDKGRIPVVPGAHFLMGGIHVNDRGQTSIEGLYAVGEVACTGVHGANRLASNSLLEGIVFGERAAKAIQNETASFMPFWQKERHAPSDEKRNASGLPDISEIQTIMSTYVGIVRDEQGLQYAKKWFEQFPLSYLANSSLDHFSIHEIAIIHMLLAGWLITTSALQRTESRGGHYRSDYPFERKQWKQRRIWRTKSELNVIESIHTGRTGERR</sequence>
<evidence type="ECO:0000313" key="16">
    <source>
        <dbReference type="EMBL" id="EZP76301.1"/>
    </source>
</evidence>
<dbReference type="InterPro" id="IPR015939">
    <property type="entry name" value="Fum_Rdtase/Succ_DH_flav-like_C"/>
</dbReference>
<dbReference type="FunFam" id="3.90.700.10:FF:000002">
    <property type="entry name" value="L-aspartate oxidase"/>
    <property type="match status" value="1"/>
</dbReference>
<dbReference type="PANTHER" id="PTHR42716:SF2">
    <property type="entry name" value="L-ASPARTATE OXIDASE, CHLOROPLASTIC"/>
    <property type="match status" value="1"/>
</dbReference>
<dbReference type="SUPFAM" id="SSF46977">
    <property type="entry name" value="Succinate dehydrogenase/fumarate reductase flavoprotein C-terminal domain"/>
    <property type="match status" value="1"/>
</dbReference>
<dbReference type="InterPro" id="IPR036188">
    <property type="entry name" value="FAD/NAD-bd_sf"/>
</dbReference>
<keyword evidence="9 12" id="KW-0560">Oxidoreductase</keyword>
<accession>A0ABC9VDB9</accession>
<evidence type="ECO:0000256" key="1">
    <source>
        <dbReference type="ARBA" id="ARBA00001974"/>
    </source>
</evidence>
<comment type="pathway">
    <text evidence="2 12">Cofactor biosynthesis; NAD(+) biosynthesis; iminoaspartate from L-aspartate (oxidase route): step 1/1.</text>
</comment>
<comment type="subcellular location">
    <subcellularLocation>
        <location evidence="12">Cytoplasm</location>
    </subcellularLocation>
</comment>
<keyword evidence="8 12" id="KW-0274">FAD</keyword>
<dbReference type="InterPro" id="IPR027477">
    <property type="entry name" value="Succ_DH/fumarate_Rdtase_cat_sf"/>
</dbReference>